<dbReference type="Pfam" id="PF00109">
    <property type="entry name" value="ketoacyl-synt"/>
    <property type="match status" value="2"/>
</dbReference>
<evidence type="ECO:0000313" key="6">
    <source>
        <dbReference type="EMBL" id="MDA0646412.1"/>
    </source>
</evidence>
<dbReference type="EMBL" id="JAPNUD010000194">
    <property type="protein sequence ID" value="MDA0646412.1"/>
    <property type="molecule type" value="Genomic_DNA"/>
</dbReference>
<comment type="caution">
    <text evidence="6">The sequence shown here is derived from an EMBL/GenBank/DDBJ whole genome shotgun (WGS) entry which is preliminary data.</text>
</comment>
<reference evidence="6 7" key="1">
    <citation type="submission" date="2022-11" db="EMBL/GenBank/DDBJ databases">
        <title>Nonomuraea corallina sp. nov., a new species of the genus Nonomuraea isolated from sea side sediment in Thai sea.</title>
        <authorList>
            <person name="Ngamcharungchit C."/>
            <person name="Matsumoto A."/>
            <person name="Suriyachadkun C."/>
            <person name="Panbangred W."/>
            <person name="Inahashi Y."/>
            <person name="Intra B."/>
        </authorList>
    </citation>
    <scope>NUCLEOTIDE SEQUENCE [LARGE SCALE GENOMIC DNA]</scope>
    <source>
        <strain evidence="6 7">DSM 43553</strain>
    </source>
</reference>
<feature type="domain" description="Ketosynthase family 3 (KS3)" evidence="5">
    <location>
        <begin position="3"/>
        <end position="379"/>
    </location>
</feature>
<protein>
    <submittedName>
        <fullName evidence="6">Beta-ketoacyl-[acyl-carrier-protein] synthase family protein</fullName>
    </submittedName>
</protein>
<name>A0ABT4TA84_9ACTN</name>
<dbReference type="RefSeq" id="WP_271279723.1">
    <property type="nucleotide sequence ID" value="NZ_JAPNUD010000194.1"/>
</dbReference>
<dbReference type="PANTHER" id="PTHR11712:SF336">
    <property type="entry name" value="3-OXOACYL-[ACYL-CARRIER-PROTEIN] SYNTHASE, MITOCHONDRIAL"/>
    <property type="match status" value="1"/>
</dbReference>
<feature type="region of interest" description="Disordered" evidence="4">
    <location>
        <begin position="566"/>
        <end position="586"/>
    </location>
</feature>
<accession>A0ABT4TA84</accession>
<evidence type="ECO:0000256" key="1">
    <source>
        <dbReference type="ARBA" id="ARBA00008467"/>
    </source>
</evidence>
<keyword evidence="7" id="KW-1185">Reference proteome</keyword>
<comment type="similarity">
    <text evidence="1 3">Belongs to the thiolase-like superfamily. Beta-ketoacyl-ACP synthases family.</text>
</comment>
<dbReference type="InterPro" id="IPR020841">
    <property type="entry name" value="PKS_Beta-ketoAc_synthase_dom"/>
</dbReference>
<evidence type="ECO:0000256" key="2">
    <source>
        <dbReference type="ARBA" id="ARBA00022679"/>
    </source>
</evidence>
<dbReference type="InterPro" id="IPR016039">
    <property type="entry name" value="Thiolase-like"/>
</dbReference>
<gene>
    <name evidence="6" type="ORF">OUY24_37785</name>
</gene>
<dbReference type="PROSITE" id="PS52004">
    <property type="entry name" value="KS3_2"/>
    <property type="match status" value="1"/>
</dbReference>
<dbReference type="PANTHER" id="PTHR11712">
    <property type="entry name" value="POLYKETIDE SYNTHASE-RELATED"/>
    <property type="match status" value="1"/>
</dbReference>
<sequence length="799" mass="79685">MALRPVVVTGLGIICAAGRDPADFWLRLTSGSGGLTPVRDEAYAVFEARHAGQVPDEWITSQLPDADASLDRTAQLALVAARQAMAGLTAADPGRFGIILGKCQATPDQAGRYQPMHRTGDVVAERLGLRGPRILVSTACAAGGNAVGLAKDKILAGEADAVLAGGVDPLLFGTYAGFAGLQALSTGPCRPYSRSDGLNLGEGAAFLLLEPLDLALARGAVPLAEVAGYGLSADAYHATAPDPTGRGGAAAMRRALADAGLSPGDVHYVSGHGTGTPANDAMEAKVMRLVFGERAGQVPTSSIKSFLGHTLGAAGAVEAVAAVLALRHGVAPPTIGFDGEPAATDLDFVPNVARPMDIETVVSNNYAFGGNNVSLVLTRPRGPRAYEDPPRREAVITGLGPVTGAGTGIAEVSAAISAGVRAAGRPPSLDGRTYAPRSLWRHMNRLSRMAIAASRLAWEDAGLKLPRKALDDVGLIFATGAGSAESTGGFDESIALNPNKPAVLSFSNVVLNATGGAVCQTLGLRGPTTTICNGGASASIALDCALELISAGKAEVVLVVAADERPGEAFGDPSDPPTPYEKGAAEPVPGSAAVAFVVESADHCAGRGGRAYARVLATTHATHDPTDAHVPAGARTAESLSSPTEAVGAGGATSVATAELAVSAKSPDSGTSPISSTSAMGGVARGLGLRAGVVVGVGAGSSRDREEAAAVLGAAGGVLTSSAALIGDCQAASGAMNIAMAALAVRDGIAPALTGLARPVAGDLGRYLTDPVLPGPVEQALALTAAPGSVSGAVLLGAV</sequence>
<dbReference type="InterPro" id="IPR014031">
    <property type="entry name" value="Ketoacyl_synth_C"/>
</dbReference>
<dbReference type="SUPFAM" id="SSF53901">
    <property type="entry name" value="Thiolase-like"/>
    <property type="match status" value="4"/>
</dbReference>
<proteinExistence type="inferred from homology"/>
<dbReference type="InterPro" id="IPR014030">
    <property type="entry name" value="Ketoacyl_synth_N"/>
</dbReference>
<evidence type="ECO:0000259" key="5">
    <source>
        <dbReference type="PROSITE" id="PS52004"/>
    </source>
</evidence>
<dbReference type="Gene3D" id="3.40.47.10">
    <property type="match status" value="2"/>
</dbReference>
<dbReference type="SMART" id="SM00825">
    <property type="entry name" value="PKS_KS"/>
    <property type="match status" value="1"/>
</dbReference>
<dbReference type="CDD" id="cd00834">
    <property type="entry name" value="KAS_I_II"/>
    <property type="match status" value="1"/>
</dbReference>
<evidence type="ECO:0000256" key="3">
    <source>
        <dbReference type="RuleBase" id="RU003694"/>
    </source>
</evidence>
<evidence type="ECO:0000313" key="7">
    <source>
        <dbReference type="Proteomes" id="UP001212498"/>
    </source>
</evidence>
<dbReference type="Proteomes" id="UP001212498">
    <property type="component" value="Unassembled WGS sequence"/>
</dbReference>
<keyword evidence="2 3" id="KW-0808">Transferase</keyword>
<dbReference type="Pfam" id="PF02801">
    <property type="entry name" value="Ketoacyl-synt_C"/>
    <property type="match status" value="1"/>
</dbReference>
<evidence type="ECO:0000256" key="4">
    <source>
        <dbReference type="SAM" id="MobiDB-lite"/>
    </source>
</evidence>
<feature type="region of interest" description="Disordered" evidence="4">
    <location>
        <begin position="623"/>
        <end position="652"/>
    </location>
</feature>
<dbReference type="InterPro" id="IPR000794">
    <property type="entry name" value="Beta-ketoacyl_synthase"/>
</dbReference>
<organism evidence="6 7">
    <name type="scientific">Nonomuraea ferruginea</name>
    <dbReference type="NCBI Taxonomy" id="46174"/>
    <lineage>
        <taxon>Bacteria</taxon>
        <taxon>Bacillati</taxon>
        <taxon>Actinomycetota</taxon>
        <taxon>Actinomycetes</taxon>
        <taxon>Streptosporangiales</taxon>
        <taxon>Streptosporangiaceae</taxon>
        <taxon>Nonomuraea</taxon>
    </lineage>
</organism>